<keyword evidence="2" id="KW-1185">Reference proteome</keyword>
<evidence type="ECO:0000313" key="1">
    <source>
        <dbReference type="EMBL" id="MFD0871748.1"/>
    </source>
</evidence>
<name>A0ABW3DE43_9BACL</name>
<evidence type="ECO:0000313" key="2">
    <source>
        <dbReference type="Proteomes" id="UP001597120"/>
    </source>
</evidence>
<gene>
    <name evidence="1" type="ORF">ACFQ03_21720</name>
</gene>
<accession>A0ABW3DE43</accession>
<protein>
    <submittedName>
        <fullName evidence="1">RusA family crossover junction endodeoxyribonuclease</fullName>
    </submittedName>
</protein>
<organism evidence="1 2">
    <name type="scientific">Paenibacillus residui</name>
    <dbReference type="NCBI Taxonomy" id="629724"/>
    <lineage>
        <taxon>Bacteria</taxon>
        <taxon>Bacillati</taxon>
        <taxon>Bacillota</taxon>
        <taxon>Bacilli</taxon>
        <taxon>Bacillales</taxon>
        <taxon>Paenibacillaceae</taxon>
        <taxon>Paenibacillus</taxon>
    </lineage>
</organism>
<dbReference type="RefSeq" id="WP_379290938.1">
    <property type="nucleotide sequence ID" value="NZ_JBHTIU010000089.1"/>
</dbReference>
<sequence>MQDEPWEIEQKGYERGTNPLLGRFSRTFNFDPVPYGSSQRNNFKEQLKKDLIDINYVYFGEVKLEIILYLNEQKRYETPDLADLDNYAKLICDSLKGSDGIFIDDCQIQSLNISWIDTTKKGYFEINISGHPDEYLMKPLKMYEMENSLYYPLSDKIWTTEGIIEEPIDTELLNILNKMVSNSKKRRHYLRMEGIEQNRAYFLSRYLAPILTGFHKNRVIDSGFELVELENWKENNFV</sequence>
<proteinExistence type="predicted"/>
<dbReference type="Pfam" id="PF05866">
    <property type="entry name" value="RusA"/>
    <property type="match status" value="1"/>
</dbReference>
<dbReference type="InterPro" id="IPR036614">
    <property type="entry name" value="RusA-like_sf"/>
</dbReference>
<dbReference type="SUPFAM" id="SSF103084">
    <property type="entry name" value="Holliday junction resolvase RusA"/>
    <property type="match status" value="1"/>
</dbReference>
<dbReference type="Proteomes" id="UP001597120">
    <property type="component" value="Unassembled WGS sequence"/>
</dbReference>
<dbReference type="InterPro" id="IPR008822">
    <property type="entry name" value="Endonuclease_RusA-like"/>
</dbReference>
<dbReference type="EMBL" id="JBHTIU010000089">
    <property type="protein sequence ID" value="MFD0871748.1"/>
    <property type="molecule type" value="Genomic_DNA"/>
</dbReference>
<reference evidence="2" key="1">
    <citation type="journal article" date="2019" name="Int. J. Syst. Evol. Microbiol.">
        <title>The Global Catalogue of Microorganisms (GCM) 10K type strain sequencing project: providing services to taxonomists for standard genome sequencing and annotation.</title>
        <authorList>
            <consortium name="The Broad Institute Genomics Platform"/>
            <consortium name="The Broad Institute Genome Sequencing Center for Infectious Disease"/>
            <person name="Wu L."/>
            <person name="Ma J."/>
        </authorList>
    </citation>
    <scope>NUCLEOTIDE SEQUENCE [LARGE SCALE GENOMIC DNA]</scope>
    <source>
        <strain evidence="2">CCUG 57263</strain>
    </source>
</reference>
<comment type="caution">
    <text evidence="1">The sequence shown here is derived from an EMBL/GenBank/DDBJ whole genome shotgun (WGS) entry which is preliminary data.</text>
</comment>
<dbReference type="Gene3D" id="3.30.1330.70">
    <property type="entry name" value="Holliday junction resolvase RusA"/>
    <property type="match status" value="1"/>
</dbReference>